<dbReference type="OrthoDB" id="70491at2"/>
<gene>
    <name evidence="4" type="ORF">BRX40_07390</name>
    <name evidence="5" type="ORF">CA257_15820</name>
</gene>
<dbReference type="KEGG" id="skr:BRX40_07390"/>
<evidence type="ECO:0000313" key="7">
    <source>
        <dbReference type="Proteomes" id="UP000286681"/>
    </source>
</evidence>
<evidence type="ECO:0000256" key="1">
    <source>
        <dbReference type="ARBA" id="ARBA00023125"/>
    </source>
</evidence>
<evidence type="ECO:0000313" key="4">
    <source>
        <dbReference type="EMBL" id="APR52274.1"/>
    </source>
</evidence>
<dbReference type="InterPro" id="IPR009057">
    <property type="entry name" value="Homeodomain-like_sf"/>
</dbReference>
<feature type="domain" description="HTH tetR-type" evidence="3">
    <location>
        <begin position="12"/>
        <end position="72"/>
    </location>
</feature>
<dbReference type="GO" id="GO:0003700">
    <property type="term" value="F:DNA-binding transcription factor activity"/>
    <property type="evidence" value="ECO:0007669"/>
    <property type="project" value="TreeGrafter"/>
</dbReference>
<keyword evidence="6" id="KW-1185">Reference proteome</keyword>
<evidence type="ECO:0000313" key="5">
    <source>
        <dbReference type="EMBL" id="RSV00909.1"/>
    </source>
</evidence>
<dbReference type="Proteomes" id="UP000185161">
    <property type="component" value="Chromosome"/>
</dbReference>
<reference evidence="5 7" key="3">
    <citation type="submission" date="2018-07" db="EMBL/GenBank/DDBJ databases">
        <title>Genomic and Epidemiologic Investigation of an Indolent Hospital Outbreak.</title>
        <authorList>
            <person name="Johnson R.C."/>
            <person name="Deming C."/>
            <person name="Conlan S."/>
            <person name="Zellmer C.J."/>
            <person name="Michelin A.V."/>
            <person name="Lee-Lin S."/>
            <person name="Thomas P.J."/>
            <person name="Park M."/>
            <person name="Weingarten R.A."/>
            <person name="Less J."/>
            <person name="Dekker J.P."/>
            <person name="Frank K.M."/>
            <person name="Musser K.A."/>
            <person name="Mcquiston J.R."/>
            <person name="Henderson D.K."/>
            <person name="Lau A.F."/>
            <person name="Palmore T.N."/>
            <person name="Segre J.A."/>
        </authorList>
    </citation>
    <scope>NUCLEOTIDE SEQUENCE [LARGE SCALE GENOMIC DNA]</scope>
    <source>
        <strain evidence="5 7">SK-NIH.Env10_0317</strain>
    </source>
</reference>
<feature type="DNA-binding region" description="H-T-H motif" evidence="2">
    <location>
        <begin position="35"/>
        <end position="54"/>
    </location>
</feature>
<organism evidence="4 6">
    <name type="scientific">Sphingomonas koreensis</name>
    <dbReference type="NCBI Taxonomy" id="93064"/>
    <lineage>
        <taxon>Bacteria</taxon>
        <taxon>Pseudomonadati</taxon>
        <taxon>Pseudomonadota</taxon>
        <taxon>Alphaproteobacteria</taxon>
        <taxon>Sphingomonadales</taxon>
        <taxon>Sphingomonadaceae</taxon>
        <taxon>Sphingomonas</taxon>
    </lineage>
</organism>
<dbReference type="GO" id="GO:0000976">
    <property type="term" value="F:transcription cis-regulatory region binding"/>
    <property type="evidence" value="ECO:0007669"/>
    <property type="project" value="TreeGrafter"/>
</dbReference>
<dbReference type="PANTHER" id="PTHR30055">
    <property type="entry name" value="HTH-TYPE TRANSCRIPTIONAL REGULATOR RUTR"/>
    <property type="match status" value="1"/>
</dbReference>
<dbReference type="InterPro" id="IPR001647">
    <property type="entry name" value="HTH_TetR"/>
</dbReference>
<dbReference type="Proteomes" id="UP000286681">
    <property type="component" value="Unassembled WGS sequence"/>
</dbReference>
<dbReference type="Gene3D" id="1.10.357.10">
    <property type="entry name" value="Tetracycline Repressor, domain 2"/>
    <property type="match status" value="1"/>
</dbReference>
<dbReference type="EMBL" id="QQWO01000014">
    <property type="protein sequence ID" value="RSV00909.1"/>
    <property type="molecule type" value="Genomic_DNA"/>
</dbReference>
<name>A0A1L6J8R7_9SPHN</name>
<sequence>MSTPARTRMSRENRLAQLMTIAWGIIRAEGSDALTLGHLAERAGVTKPVVYDHFGTRAGLLAALFRDFDARQDALMDAALDASPLTLEGRAQAMAAAYVDCVLAQGREIPGVVAALEGSPELEQIMRAFRTMFLKKCRALFLPFAPSGEIRDPALWSMMGASQLLSYAAAIGEVTREDAIAELARAIHAMAGVRA</sequence>
<dbReference type="EMBL" id="CP018820">
    <property type="protein sequence ID" value="APR52274.1"/>
    <property type="molecule type" value="Genomic_DNA"/>
</dbReference>
<protein>
    <submittedName>
        <fullName evidence="4">TetR family transcriptional regulator</fullName>
    </submittedName>
    <submittedName>
        <fullName evidence="5">TetR/AcrR family transcriptional regulator</fullName>
    </submittedName>
</protein>
<dbReference type="AlphaFoldDB" id="A0A1L6J8R7"/>
<dbReference type="InterPro" id="IPR050109">
    <property type="entry name" value="HTH-type_TetR-like_transc_reg"/>
</dbReference>
<reference evidence="6" key="2">
    <citation type="submission" date="2016-12" db="EMBL/GenBank/DDBJ databases">
        <title>Whole genome sequencing of Sphingomonas sp. ABOJV.</title>
        <authorList>
            <person name="Conlan S."/>
            <person name="Thomas P.J."/>
            <person name="Mullikin J."/>
            <person name="Palmore T.N."/>
            <person name="Frank K.M."/>
            <person name="Segre J.A."/>
        </authorList>
    </citation>
    <scope>NUCLEOTIDE SEQUENCE [LARGE SCALE GENOMIC DNA]</scope>
    <source>
        <strain evidence="6">ABOJV</strain>
    </source>
</reference>
<accession>A0A1L6J8R7</accession>
<evidence type="ECO:0000256" key="2">
    <source>
        <dbReference type="PROSITE-ProRule" id="PRU00335"/>
    </source>
</evidence>
<dbReference type="Pfam" id="PF00440">
    <property type="entry name" value="TetR_N"/>
    <property type="match status" value="1"/>
</dbReference>
<dbReference type="STRING" id="93064.BRX40_07390"/>
<dbReference type="PROSITE" id="PS50977">
    <property type="entry name" value="HTH_TETR_2"/>
    <property type="match status" value="1"/>
</dbReference>
<reference evidence="4" key="1">
    <citation type="submission" date="2016-12" db="EMBL/GenBank/DDBJ databases">
        <title>Whole genome sequencing of Sphingomonas koreensis.</title>
        <authorList>
            <person name="Conlan S."/>
            <person name="Thomas P.J."/>
            <person name="Mullikin J."/>
            <person name="Palmore T.N."/>
            <person name="Frank K.M."/>
            <person name="Segre J.A."/>
        </authorList>
    </citation>
    <scope>NUCLEOTIDE SEQUENCE</scope>
    <source>
        <strain evidence="4">ABOJV</strain>
    </source>
</reference>
<evidence type="ECO:0000313" key="6">
    <source>
        <dbReference type="Proteomes" id="UP000185161"/>
    </source>
</evidence>
<dbReference type="PANTHER" id="PTHR30055:SF223">
    <property type="entry name" value="HTH-TYPE TRANSCRIPTIONAL REGULATOR UIDR"/>
    <property type="match status" value="1"/>
</dbReference>
<dbReference type="RefSeq" id="WP_075151166.1">
    <property type="nucleotide sequence ID" value="NZ_QLJC01000007.1"/>
</dbReference>
<evidence type="ECO:0000259" key="3">
    <source>
        <dbReference type="PROSITE" id="PS50977"/>
    </source>
</evidence>
<keyword evidence="1 2" id="KW-0238">DNA-binding</keyword>
<dbReference type="SUPFAM" id="SSF46689">
    <property type="entry name" value="Homeodomain-like"/>
    <property type="match status" value="1"/>
</dbReference>
<proteinExistence type="predicted"/>